<proteinExistence type="predicted"/>
<reference evidence="1 2" key="1">
    <citation type="submission" date="2015-02" db="EMBL/GenBank/DDBJ databases">
        <title>Pseudomonas helleri sp. nov. and Pseudomonas weihenstephanensis sp. nov., isolated from raw cows milk.</title>
        <authorList>
            <person name="von Neubeck M."/>
            <person name="Huptas C."/>
            <person name="Wenning M."/>
            <person name="Scherer S."/>
        </authorList>
    </citation>
    <scope>NUCLEOTIDE SEQUENCE [LARGE SCALE GENOMIC DNA]</scope>
    <source>
        <strain evidence="1 2">DSM 29166</strain>
    </source>
</reference>
<evidence type="ECO:0000313" key="1">
    <source>
        <dbReference type="EMBL" id="KMN12678.1"/>
    </source>
</evidence>
<accession>A0A0J6IK27</accession>
<evidence type="ECO:0000313" key="2">
    <source>
        <dbReference type="Proteomes" id="UP000036325"/>
    </source>
</evidence>
<dbReference type="AlphaFoldDB" id="A0A0J6IK27"/>
<dbReference type="Proteomes" id="UP000036325">
    <property type="component" value="Unassembled WGS sequence"/>
</dbReference>
<organism evidence="1 2">
    <name type="scientific">Pseudomonas weihenstephanensis</name>
    <dbReference type="NCBI Taxonomy" id="1608994"/>
    <lineage>
        <taxon>Bacteria</taxon>
        <taxon>Pseudomonadati</taxon>
        <taxon>Pseudomonadota</taxon>
        <taxon>Gammaproteobacteria</taxon>
        <taxon>Pseudomonadales</taxon>
        <taxon>Pseudomonadaceae</taxon>
        <taxon>Pseudomonas</taxon>
    </lineage>
</organism>
<name>A0A0J6IK27_9PSED</name>
<protein>
    <submittedName>
        <fullName evidence="1">Uncharacterized protein</fullName>
    </submittedName>
</protein>
<dbReference type="EMBL" id="JYLF01000007">
    <property type="protein sequence ID" value="KMN12678.1"/>
    <property type="molecule type" value="Genomic_DNA"/>
</dbReference>
<comment type="caution">
    <text evidence="1">The sequence shown here is derived from an EMBL/GenBank/DDBJ whole genome shotgun (WGS) entry which is preliminary data.</text>
</comment>
<sequence length="91" mass="10210">MDGQFARIVMAASEAFYLTRTGFAHMKKAMTDRNHLIERMMCIPKIGLEPVEWPPSRDLRQAIGVAGSDWTFICCVHAESSSYDSVAQMVV</sequence>
<gene>
    <name evidence="1" type="ORF">TU86_16845</name>
</gene>